<gene>
    <name evidence="2" type="ORF">P8T11_01145</name>
</gene>
<reference evidence="2 3" key="1">
    <citation type="submission" date="2023-03" db="EMBL/GenBank/DDBJ databases">
        <title>Achromobacter spanius LIG8.</title>
        <authorList>
            <person name="Shrestha S."/>
        </authorList>
    </citation>
    <scope>NUCLEOTIDE SEQUENCE [LARGE SCALE GENOMIC DNA]</scope>
    <source>
        <strain evidence="2 3">LIG8</strain>
    </source>
</reference>
<keyword evidence="1" id="KW-0472">Membrane</keyword>
<accession>A0ABY8GUS8</accession>
<sequence length="67" mass="7492">MSKRHSKGRGGRGFMFVWGAPTLLGVLSVFGLLAALLGTGAWHWASWITLTILLVVILRYWVFPLKH</sequence>
<name>A0ABY8GUS8_9BURK</name>
<evidence type="ECO:0000313" key="3">
    <source>
        <dbReference type="Proteomes" id="UP001214170"/>
    </source>
</evidence>
<proteinExistence type="predicted"/>
<feature type="transmembrane region" description="Helical" evidence="1">
    <location>
        <begin position="44"/>
        <end position="62"/>
    </location>
</feature>
<evidence type="ECO:0000313" key="2">
    <source>
        <dbReference type="EMBL" id="WFP08507.1"/>
    </source>
</evidence>
<organism evidence="2 3">
    <name type="scientific">Achromobacter spanius</name>
    <dbReference type="NCBI Taxonomy" id="217203"/>
    <lineage>
        <taxon>Bacteria</taxon>
        <taxon>Pseudomonadati</taxon>
        <taxon>Pseudomonadota</taxon>
        <taxon>Betaproteobacteria</taxon>
        <taxon>Burkholderiales</taxon>
        <taxon>Alcaligenaceae</taxon>
        <taxon>Achromobacter</taxon>
    </lineage>
</organism>
<dbReference type="RefSeq" id="WP_268078717.1">
    <property type="nucleotide sequence ID" value="NZ_CP106885.1"/>
</dbReference>
<protein>
    <submittedName>
        <fullName evidence="2">Uncharacterized protein</fullName>
    </submittedName>
</protein>
<dbReference type="EMBL" id="CP121261">
    <property type="protein sequence ID" value="WFP08507.1"/>
    <property type="molecule type" value="Genomic_DNA"/>
</dbReference>
<evidence type="ECO:0000256" key="1">
    <source>
        <dbReference type="SAM" id="Phobius"/>
    </source>
</evidence>
<feature type="transmembrane region" description="Helical" evidence="1">
    <location>
        <begin position="12"/>
        <end position="38"/>
    </location>
</feature>
<keyword evidence="1" id="KW-0812">Transmembrane</keyword>
<keyword evidence="1" id="KW-1133">Transmembrane helix</keyword>
<dbReference type="Proteomes" id="UP001214170">
    <property type="component" value="Chromosome"/>
</dbReference>
<keyword evidence="3" id="KW-1185">Reference proteome</keyword>